<organism evidence="2 3">
    <name type="scientific">Candidatus Parvarchaeum acidophilus ARMAN-5</name>
    <dbReference type="NCBI Taxonomy" id="662762"/>
    <lineage>
        <taxon>Archaea</taxon>
        <taxon>Candidatus Parvarchaeota</taxon>
        <taxon>Candidatus Parvarchaeum</taxon>
    </lineage>
</organism>
<name>D6GVA6_PARA5</name>
<evidence type="ECO:0000256" key="1">
    <source>
        <dbReference type="SAM" id="Phobius"/>
    </source>
</evidence>
<sequence length="250" mass="25894">MYNPLSKKAQSALEYMMTYGWAILIIVIVAVILYSMGIFNPSSSVTATSSGFSPFTPSSAICTAGPGGYTEISFVVGGLPNGASSVTIDKLYLTSPSGFSSSSSKQSTYISPTTVTPGQTFNVVIAGENCSSSGISFSSAASLQYSYSTPAGNVNANATGTIAGKSSTTEPTTFSAYGLPVGASWTVEYAGLNVSKSTNNNISFGSISNVPFKVFPVVFNGVTYYPVYASGPSSPFGYNLDEDFISNEAL</sequence>
<reference evidence="2 3" key="1">
    <citation type="journal article" date="2010" name="Proc. Natl. Acad. Sci. U.S.A.">
        <title>Enigmatic, ultrasmall, uncultivated Archaea.</title>
        <authorList>
            <person name="Baker B.J."/>
            <person name="Comolli L.R."/>
            <person name="Dick G.J."/>
            <person name="Hauser L.J."/>
            <person name="Hyatt D."/>
            <person name="Dill B.D."/>
            <person name="Land M.L."/>
            <person name="Verberkmoes N.C."/>
            <person name="Hettich R.L."/>
            <person name="Banfield J.F."/>
        </authorList>
    </citation>
    <scope>NUCLEOTIDE SEQUENCE [LARGE SCALE GENOMIC DNA]</scope>
</reference>
<protein>
    <submittedName>
        <fullName evidence="2">Uncharacterized protein</fullName>
    </submittedName>
</protein>
<dbReference type="Proteomes" id="UP000009376">
    <property type="component" value="Unassembled WGS sequence"/>
</dbReference>
<evidence type="ECO:0000313" key="3">
    <source>
        <dbReference type="Proteomes" id="UP000009376"/>
    </source>
</evidence>
<evidence type="ECO:0000313" key="2">
    <source>
        <dbReference type="EMBL" id="EFD92907.1"/>
    </source>
</evidence>
<keyword evidence="1" id="KW-0812">Transmembrane</keyword>
<keyword evidence="1" id="KW-1133">Transmembrane helix</keyword>
<gene>
    <name evidence="2" type="ORF">BJBARM5_0417</name>
</gene>
<keyword evidence="1" id="KW-0472">Membrane</keyword>
<feature type="transmembrane region" description="Helical" evidence="1">
    <location>
        <begin position="21"/>
        <end position="39"/>
    </location>
</feature>
<accession>D6GVA6</accession>
<proteinExistence type="predicted"/>
<dbReference type="AlphaFoldDB" id="D6GVA6"/>
<dbReference type="EMBL" id="GG745551">
    <property type="protein sequence ID" value="EFD92907.1"/>
    <property type="molecule type" value="Genomic_DNA"/>
</dbReference>